<dbReference type="Proteomes" id="UP000316562">
    <property type="component" value="Unassembled WGS sequence"/>
</dbReference>
<comment type="caution">
    <text evidence="1">The sequence shown here is derived from an EMBL/GenBank/DDBJ whole genome shotgun (WGS) entry which is preliminary data.</text>
</comment>
<dbReference type="GO" id="GO:0000209">
    <property type="term" value="P:protein polyubiquitination"/>
    <property type="evidence" value="ECO:0007669"/>
    <property type="project" value="TreeGrafter"/>
</dbReference>
<dbReference type="InterPro" id="IPR050952">
    <property type="entry name" value="TRIM-NHL_E3_ligases"/>
</dbReference>
<accession>A0A519BGC7</accession>
<dbReference type="CDD" id="cd05819">
    <property type="entry name" value="NHL"/>
    <property type="match status" value="1"/>
</dbReference>
<dbReference type="GO" id="GO:0043161">
    <property type="term" value="P:proteasome-mediated ubiquitin-dependent protein catabolic process"/>
    <property type="evidence" value="ECO:0007669"/>
    <property type="project" value="TreeGrafter"/>
</dbReference>
<name>A0A519BGC7_ACIG2</name>
<dbReference type="SUPFAM" id="SSF63829">
    <property type="entry name" value="Calcium-dependent phosphotriesterase"/>
    <property type="match status" value="1"/>
</dbReference>
<gene>
    <name evidence="1" type="ORF">EVJ46_04645</name>
</gene>
<dbReference type="PANTHER" id="PTHR24104">
    <property type="entry name" value="E3 UBIQUITIN-PROTEIN LIGASE NHLRC1-RELATED"/>
    <property type="match status" value="1"/>
</dbReference>
<evidence type="ECO:0000313" key="1">
    <source>
        <dbReference type="EMBL" id="RZD16321.1"/>
    </source>
</evidence>
<evidence type="ECO:0008006" key="3">
    <source>
        <dbReference type="Google" id="ProtNLM"/>
    </source>
</evidence>
<dbReference type="EMBL" id="SGBC01000002">
    <property type="protein sequence ID" value="RZD16321.1"/>
    <property type="molecule type" value="Genomic_DNA"/>
</dbReference>
<dbReference type="GO" id="GO:0061630">
    <property type="term" value="F:ubiquitin protein ligase activity"/>
    <property type="evidence" value="ECO:0007669"/>
    <property type="project" value="TreeGrafter"/>
</dbReference>
<dbReference type="InterPro" id="IPR011042">
    <property type="entry name" value="6-blade_b-propeller_TolB-like"/>
</dbReference>
<dbReference type="Gene3D" id="2.120.10.30">
    <property type="entry name" value="TolB, C-terminal domain"/>
    <property type="match status" value="1"/>
</dbReference>
<proteinExistence type="predicted"/>
<dbReference type="PANTHER" id="PTHR24104:SF25">
    <property type="entry name" value="PROTEIN LIN-41"/>
    <property type="match status" value="1"/>
</dbReference>
<dbReference type="Gene3D" id="2.40.10.500">
    <property type="match status" value="1"/>
</dbReference>
<sequence>MRFKLISTIFLILFILILNFFYLSLNISNSFASAADYKISAVPNASTYSNLPVRSSIRILPHAKSKKGYVKIFKGVSSPMAIAVGGNGDIFIAGDKGRGEIAEFDPEGNRIKTFRRGIYKPWDIAIDKAGNILIANDGIYKNKNGIKSKGFITELNPFGKIIFKTSAGVNYPYAVAISKNGKIAVANYGNGFDGYISIYSGKGRLLHKFGHGIQNPYSIVFSKSGLIYAANFNEGSIVCLSSSGKVLWSAQKKVSYPYAIALGVKGNLWILNDGNGGSLSKYSPEGKLLKHINGPVSYPYGEAIDEKGNIFIANFNSNSVSEFSSRGKFLGYASKINRPIGIIIGKKGNIWAADGNGNLTKIENVAAGGEYFQFDKKGFPYGR</sequence>
<protein>
    <recommendedName>
        <fullName evidence="3">6-bladed beta-propeller</fullName>
    </recommendedName>
</protein>
<dbReference type="GO" id="GO:0008270">
    <property type="term" value="F:zinc ion binding"/>
    <property type="evidence" value="ECO:0007669"/>
    <property type="project" value="UniProtKB-KW"/>
</dbReference>
<evidence type="ECO:0000313" key="2">
    <source>
        <dbReference type="Proteomes" id="UP000316562"/>
    </source>
</evidence>
<dbReference type="AlphaFoldDB" id="A0A519BGC7"/>
<reference evidence="1 2" key="1">
    <citation type="journal article" date="2019" name="ISME J.">
        <title>Insights into ecological role of a new deltaproteobacterial order Candidatus Acidulodesulfobacterales by metagenomics and metatranscriptomics.</title>
        <authorList>
            <person name="Tan S."/>
            <person name="Liu J."/>
            <person name="Fang Y."/>
            <person name="Hedlund B.P."/>
            <person name="Lian Z.H."/>
            <person name="Huang L.Y."/>
            <person name="Li J.T."/>
            <person name="Huang L.N."/>
            <person name="Li W.J."/>
            <person name="Jiang H.C."/>
            <person name="Dong H.L."/>
            <person name="Shu W.S."/>
        </authorList>
    </citation>
    <scope>NUCLEOTIDE SEQUENCE [LARGE SCALE GENOMIC DNA]</scope>
    <source>
        <strain evidence="1">AP2</strain>
    </source>
</reference>
<organism evidence="1 2">
    <name type="scientific">Acididesulfobacter guangdongensis</name>
    <dbReference type="NCBI Taxonomy" id="2597225"/>
    <lineage>
        <taxon>Bacteria</taxon>
        <taxon>Deltaproteobacteria</taxon>
        <taxon>Candidatus Acidulodesulfobacterales</taxon>
        <taxon>Candidatus Acididesulfobacter</taxon>
    </lineage>
</organism>